<sequence length="436" mass="47481">MARIALVVGGTGMAGNAVVPHLLNDCGAEYDAVLCLSRNVDSSTFASRTMRPYVPVASNLDDRDELVESLRAAGSPEVTDVYWFAEANRPLELGDARVLRGLLALTDSLSPAVHAMLKVSPKIVLDQVYGLQARLAGSGVNARNQLWMGNVLDALKEIGAPLQVFVLGTGGKHYGMHLGPTLWPRYSSPFYEDSTHGPGPLSYFDAQSFVRERAAADGFTWNEVRPSFILGLPPELNPKTQSFGIALATYASVLKAQGRELMFPGPQSSYHAMNNLSTSEKIAEVAAWSTAHPNQAFNCPSCPPFSWSQAWEGIAGWFGMEPADPAHDLLGDASESLAGPDAAQTWQRMQSAHSLAGHDLGALLNYSFLDKSFMVGHDAVYDTTKLEEFGFPPDRVYEYRSGEECVIAFLERLVEERVIPHPSDVLPEPQPTSDRR</sequence>
<protein>
    <recommendedName>
        <fullName evidence="1">PRISE-like Rossmann-fold domain-containing protein</fullName>
    </recommendedName>
</protein>
<dbReference type="InterPro" id="IPR036291">
    <property type="entry name" value="NAD(P)-bd_dom_sf"/>
</dbReference>
<feature type="domain" description="PRISE-like Rossmann-fold" evidence="1">
    <location>
        <begin position="152"/>
        <end position="366"/>
    </location>
</feature>
<organism evidence="2 3">
    <name type="scientific">Mycobacterium hippophais</name>
    <dbReference type="NCBI Taxonomy" id="3016340"/>
    <lineage>
        <taxon>Bacteria</taxon>
        <taxon>Bacillati</taxon>
        <taxon>Actinomycetota</taxon>
        <taxon>Actinomycetes</taxon>
        <taxon>Mycobacteriales</taxon>
        <taxon>Mycobacteriaceae</taxon>
        <taxon>Mycobacterium</taxon>
    </lineage>
</organism>
<evidence type="ECO:0000313" key="2">
    <source>
        <dbReference type="EMBL" id="MCZ8381844.1"/>
    </source>
</evidence>
<dbReference type="RefSeq" id="WP_269896346.1">
    <property type="nucleotide sequence ID" value="NZ_JAPZPY010000013.1"/>
</dbReference>
<dbReference type="Gene3D" id="3.40.50.720">
    <property type="entry name" value="NAD(P)-binding Rossmann-like Domain"/>
    <property type="match status" value="1"/>
</dbReference>
<gene>
    <name evidence="2" type="ORF">O6P37_23520</name>
</gene>
<dbReference type="PANTHER" id="PTHR32487">
    <property type="entry name" value="3-OXO-DELTA(4,5)-STEROID 5-BETA-REDUCTASE"/>
    <property type="match status" value="1"/>
</dbReference>
<evidence type="ECO:0000259" key="1">
    <source>
        <dbReference type="Pfam" id="PF22917"/>
    </source>
</evidence>
<name>A0ABT4PZ30_9MYCO</name>
<dbReference type="SUPFAM" id="SSF51735">
    <property type="entry name" value="NAD(P)-binding Rossmann-fold domains"/>
    <property type="match status" value="1"/>
</dbReference>
<dbReference type="EMBL" id="JAPZPY010000013">
    <property type="protein sequence ID" value="MCZ8381844.1"/>
    <property type="molecule type" value="Genomic_DNA"/>
</dbReference>
<proteinExistence type="predicted"/>
<dbReference type="InterPro" id="IPR055222">
    <property type="entry name" value="PRISE-like_Rossmann-fold"/>
</dbReference>
<dbReference type="Pfam" id="PF22917">
    <property type="entry name" value="PRISE"/>
    <property type="match status" value="1"/>
</dbReference>
<reference evidence="2" key="1">
    <citation type="submission" date="2022-12" db="EMBL/GenBank/DDBJ databases">
        <authorList>
            <person name="Deng Y."/>
            <person name="Zhang Y.-Q."/>
        </authorList>
    </citation>
    <scope>NUCLEOTIDE SEQUENCE</scope>
    <source>
        <strain evidence="2">CPCC 205372</strain>
    </source>
</reference>
<dbReference type="Proteomes" id="UP001142153">
    <property type="component" value="Unassembled WGS sequence"/>
</dbReference>
<keyword evidence="3" id="KW-1185">Reference proteome</keyword>
<comment type="caution">
    <text evidence="2">The sequence shown here is derived from an EMBL/GenBank/DDBJ whole genome shotgun (WGS) entry which is preliminary data.</text>
</comment>
<dbReference type="PANTHER" id="PTHR32487:SF0">
    <property type="entry name" value="3-OXO-DELTA(4,5)-STEROID 5-BETA-REDUCTASE"/>
    <property type="match status" value="1"/>
</dbReference>
<accession>A0ABT4PZ30</accession>
<evidence type="ECO:0000313" key="3">
    <source>
        <dbReference type="Proteomes" id="UP001142153"/>
    </source>
</evidence>